<evidence type="ECO:0000259" key="8">
    <source>
        <dbReference type="PROSITE" id="PS50928"/>
    </source>
</evidence>
<feature type="transmembrane region" description="Helical" evidence="7">
    <location>
        <begin position="27"/>
        <end position="54"/>
    </location>
</feature>
<feature type="transmembrane region" description="Helical" evidence="7">
    <location>
        <begin position="285"/>
        <end position="306"/>
    </location>
</feature>
<accession>A0ABU7VMJ5</accession>
<evidence type="ECO:0000256" key="1">
    <source>
        <dbReference type="ARBA" id="ARBA00004651"/>
    </source>
</evidence>
<protein>
    <submittedName>
        <fullName evidence="9">ABC transporter permease subunit</fullName>
    </submittedName>
</protein>
<evidence type="ECO:0000313" key="10">
    <source>
        <dbReference type="Proteomes" id="UP001306950"/>
    </source>
</evidence>
<keyword evidence="4 7" id="KW-0812">Transmembrane</keyword>
<name>A0ABU7VMJ5_9BACL</name>
<evidence type="ECO:0000256" key="6">
    <source>
        <dbReference type="ARBA" id="ARBA00023136"/>
    </source>
</evidence>
<dbReference type="EMBL" id="JAZHPZ010000001">
    <property type="protein sequence ID" value="MEF2964989.1"/>
    <property type="molecule type" value="Genomic_DNA"/>
</dbReference>
<evidence type="ECO:0000313" key="9">
    <source>
        <dbReference type="EMBL" id="MEF2964989.1"/>
    </source>
</evidence>
<keyword evidence="10" id="KW-1185">Reference proteome</keyword>
<comment type="similarity">
    <text evidence="7">Belongs to the binding-protein-dependent transport system permease family.</text>
</comment>
<feature type="transmembrane region" description="Helical" evidence="7">
    <location>
        <begin position="224"/>
        <end position="249"/>
    </location>
</feature>
<dbReference type="InterPro" id="IPR050809">
    <property type="entry name" value="UgpAE/MalFG_permease"/>
</dbReference>
<dbReference type="PANTHER" id="PTHR43227:SF11">
    <property type="entry name" value="BLL4140 PROTEIN"/>
    <property type="match status" value="1"/>
</dbReference>
<keyword evidence="2 7" id="KW-0813">Transport</keyword>
<gene>
    <name evidence="9" type="ORF">V3851_04025</name>
</gene>
<dbReference type="PROSITE" id="PS50928">
    <property type="entry name" value="ABC_TM1"/>
    <property type="match status" value="1"/>
</dbReference>
<dbReference type="PANTHER" id="PTHR43227">
    <property type="entry name" value="BLL4140 PROTEIN"/>
    <property type="match status" value="1"/>
</dbReference>
<feature type="transmembrane region" description="Helical" evidence="7">
    <location>
        <begin position="180"/>
        <end position="203"/>
    </location>
</feature>
<dbReference type="Proteomes" id="UP001306950">
    <property type="component" value="Unassembled WGS sequence"/>
</dbReference>
<sequence>MDINPASQTKVNPKVSKRYHNKDKYQLFLMALPFLILAFLFCYLPLYGWIYAFYDYRPGIPLSVSEFVGFNWFTSMFSNEVQRQEIIRVLRNTFAISSLNIATSVLPVIFAVFLVELRSTRFKKIVQTLTTLPNFISWVLVYSFAFMLFSVDNGFLNNFLLDMGWVSKPLNILASDDHTWMTMTLWSVWKGLGWGAIMYIAAITGIDQEIYEAARVDGAGRFRLMWHVTVPGLMPTFFVLLLLSIGNFINNGMEQFYVFQNAMNTNHIEVLDLYVYNIGMTNSNFGFATAVSMLKSLVSLFLLFIANTLSKVIRGDSIF</sequence>
<feature type="domain" description="ABC transmembrane type-1" evidence="8">
    <location>
        <begin position="90"/>
        <end position="306"/>
    </location>
</feature>
<reference evidence="9 10" key="1">
    <citation type="submission" date="2024-02" db="EMBL/GenBank/DDBJ databases">
        <title>A nitrogen-fixing paenibacillus bacterium.</title>
        <authorList>
            <person name="Zhang W.L."/>
            <person name="Chen S.F."/>
        </authorList>
    </citation>
    <scope>NUCLEOTIDE SEQUENCE [LARGE SCALE GENOMIC DNA]</scope>
    <source>
        <strain evidence="9 10">M1</strain>
    </source>
</reference>
<dbReference type="SUPFAM" id="SSF161098">
    <property type="entry name" value="MetI-like"/>
    <property type="match status" value="1"/>
</dbReference>
<evidence type="ECO:0000256" key="7">
    <source>
        <dbReference type="RuleBase" id="RU363032"/>
    </source>
</evidence>
<keyword evidence="3" id="KW-1003">Cell membrane</keyword>
<comment type="subcellular location">
    <subcellularLocation>
        <location evidence="1 7">Cell membrane</location>
        <topology evidence="1 7">Multi-pass membrane protein</topology>
    </subcellularLocation>
</comment>
<dbReference type="InterPro" id="IPR000515">
    <property type="entry name" value="MetI-like"/>
</dbReference>
<dbReference type="InterPro" id="IPR035906">
    <property type="entry name" value="MetI-like_sf"/>
</dbReference>
<dbReference type="CDD" id="cd06261">
    <property type="entry name" value="TM_PBP2"/>
    <property type="match status" value="1"/>
</dbReference>
<keyword evidence="5 7" id="KW-1133">Transmembrane helix</keyword>
<dbReference type="Gene3D" id="1.10.3720.10">
    <property type="entry name" value="MetI-like"/>
    <property type="match status" value="1"/>
</dbReference>
<organism evidence="9 10">
    <name type="scientific">Paenibacillus haidiansis</name>
    <dbReference type="NCBI Taxonomy" id="1574488"/>
    <lineage>
        <taxon>Bacteria</taxon>
        <taxon>Bacillati</taxon>
        <taxon>Bacillota</taxon>
        <taxon>Bacilli</taxon>
        <taxon>Bacillales</taxon>
        <taxon>Paenibacillaceae</taxon>
        <taxon>Paenibacillus</taxon>
    </lineage>
</organism>
<feature type="transmembrane region" description="Helical" evidence="7">
    <location>
        <begin position="94"/>
        <end position="115"/>
    </location>
</feature>
<comment type="caution">
    <text evidence="9">The sequence shown here is derived from an EMBL/GenBank/DDBJ whole genome shotgun (WGS) entry which is preliminary data.</text>
</comment>
<feature type="transmembrane region" description="Helical" evidence="7">
    <location>
        <begin position="135"/>
        <end position="160"/>
    </location>
</feature>
<dbReference type="Pfam" id="PF00528">
    <property type="entry name" value="BPD_transp_1"/>
    <property type="match status" value="1"/>
</dbReference>
<evidence type="ECO:0000256" key="4">
    <source>
        <dbReference type="ARBA" id="ARBA00022692"/>
    </source>
</evidence>
<keyword evidence="6 7" id="KW-0472">Membrane</keyword>
<evidence type="ECO:0000256" key="5">
    <source>
        <dbReference type="ARBA" id="ARBA00022989"/>
    </source>
</evidence>
<proteinExistence type="inferred from homology"/>
<evidence type="ECO:0000256" key="2">
    <source>
        <dbReference type="ARBA" id="ARBA00022448"/>
    </source>
</evidence>
<evidence type="ECO:0000256" key="3">
    <source>
        <dbReference type="ARBA" id="ARBA00022475"/>
    </source>
</evidence>